<evidence type="ECO:0000259" key="3">
    <source>
        <dbReference type="SMART" id="SM00423"/>
    </source>
</evidence>
<evidence type="ECO:0000256" key="1">
    <source>
        <dbReference type="ARBA" id="ARBA00023180"/>
    </source>
</evidence>
<dbReference type="InterPro" id="IPR002895">
    <property type="entry name" value="Paramecium_SA"/>
</dbReference>
<dbReference type="Pfam" id="PF01508">
    <property type="entry name" value="Paramecium_SA"/>
    <property type="match status" value="26"/>
</dbReference>
<comment type="caution">
    <text evidence="4">The sequence shown here is derived from an EMBL/GenBank/DDBJ whole genome shotgun (WGS) entry which is preliminary data.</text>
</comment>
<organism evidence="4 5">
    <name type="scientific">Paramecium primaurelia</name>
    <dbReference type="NCBI Taxonomy" id="5886"/>
    <lineage>
        <taxon>Eukaryota</taxon>
        <taxon>Sar</taxon>
        <taxon>Alveolata</taxon>
        <taxon>Ciliophora</taxon>
        <taxon>Intramacronucleata</taxon>
        <taxon>Oligohymenophorea</taxon>
        <taxon>Peniculida</taxon>
        <taxon>Parameciidae</taxon>
        <taxon>Paramecium</taxon>
    </lineage>
</organism>
<keyword evidence="1" id="KW-0325">Glycoprotein</keyword>
<dbReference type="OMA" id="ITDMHCI"/>
<dbReference type="InterPro" id="IPR016201">
    <property type="entry name" value="PSI"/>
</dbReference>
<feature type="domain" description="PSI" evidence="3">
    <location>
        <begin position="3023"/>
        <end position="3070"/>
    </location>
</feature>
<dbReference type="EMBL" id="CAJJDM010000072">
    <property type="protein sequence ID" value="CAD8083193.1"/>
    <property type="molecule type" value="Genomic_DNA"/>
</dbReference>
<feature type="domain" description="PSI" evidence="3">
    <location>
        <begin position="3157"/>
        <end position="3202"/>
    </location>
</feature>
<evidence type="ECO:0000256" key="2">
    <source>
        <dbReference type="SAM" id="SignalP"/>
    </source>
</evidence>
<keyword evidence="2" id="KW-0732">Signal</keyword>
<evidence type="ECO:0000313" key="5">
    <source>
        <dbReference type="Proteomes" id="UP000688137"/>
    </source>
</evidence>
<feature type="domain" description="PSI" evidence="3">
    <location>
        <begin position="128"/>
        <end position="174"/>
    </location>
</feature>
<feature type="chain" id="PRO_5035867282" description="PSI domain-containing protein" evidence="2">
    <location>
        <begin position="20"/>
        <end position="3873"/>
    </location>
</feature>
<dbReference type="Proteomes" id="UP000688137">
    <property type="component" value="Unassembled WGS sequence"/>
</dbReference>
<reference evidence="4" key="1">
    <citation type="submission" date="2021-01" db="EMBL/GenBank/DDBJ databases">
        <authorList>
            <consortium name="Genoscope - CEA"/>
            <person name="William W."/>
        </authorList>
    </citation>
    <scope>NUCLEOTIDE SEQUENCE</scope>
</reference>
<protein>
    <recommendedName>
        <fullName evidence="3">PSI domain-containing protein</fullName>
    </recommendedName>
</protein>
<feature type="signal peptide" evidence="2">
    <location>
        <begin position="1"/>
        <end position="19"/>
    </location>
</feature>
<keyword evidence="5" id="KW-1185">Reference proteome</keyword>
<proteinExistence type="predicted"/>
<feature type="domain" description="PSI" evidence="3">
    <location>
        <begin position="3089"/>
        <end position="3143"/>
    </location>
</feature>
<sequence>MKHLILILVLVLQSDVLIGKEINVGSDYECGCQQLMVQDDCIKSGCQWKNGECQVKLKQEIINEVDSETFCSQFDQQNCSNQSGCAFLVDKCIEFSACSVYLQSTNELCQAISRKCITDGEKCIELGECSDYKTAISCGQDTQGNYCFWENENCQKSVDCGQLPKTLKSDEECRAVNSDCTVSNQGGCQLSGWGCQNQEGEQQCFWDRFMQIRCNWNGLSCTDRSCQSAPISIKNNEGCNSYLQGCILSSGGGCIELGNCVDIPTSEACTIDKNGKECYWKNQQCVERVCSNASELLRTFEECQQFLSDCVPNLNGGCHSYSKCEDFIDETSCQSGLLNCSWNIKQCVQYSCSNADKKYNTHQKCSEYKSDCTVNALKNGCEDRTCDNAPKELNTNYDCEQYKSGCITKLNGGCIQNQECTNIMIKEACLLDQQGRECFWYQSQCRLKTCSNAPNVYNTHEQCQTYSKLCTVKRTLNGCIDMTCEVIFQKENCKEDSLGNNCNWTGLCFDKTCENAPVNNNFVTDAQCRAYLSKCTVRNTGMGCMDRPFQCSEMKIPQQCITNSYNVDCEWYGDSCRKKECYTAPSSLTTYENCNSYLIGCTTTGNGCQPLTTCDQYQNSNSCRFDINNNICQWNNGVCANKSCQTANNTHTTNDLCNTYLSGCIVNNAGAGCIPKPANCSEMTTATQCTATSTNSSGGPCAWIGSCVDRTCSNAPASTDYNTFTKCNNFLNTCTVVATGTGGCMTMSTSCSSYTSQRQCEQILNGNKCSWYLTSCLDRQCIYSPDTSSYDDKNECHSYDNRCNVVRRIGGNGCTIRKATCNELSQHQCVKDSAGTICTWNTTADPPYCLNRTCSLTIGITNFTPTNCANWLSTCVVNNVSVPTGCMALQSSCSYYYYSANCTYTSSNVQCYWNGSSCVNRSCTTTQGITDFDHSSCYAWMNSCTVNKPTTCADKPTNCSDAINYDQCYKNISDQLCAWVGTSCVDRTCNNHGYAVTEFNDINCSGWMPGCSGTPDQTACEITRTCTNHGSNVTTFTHTNCSNWSPLCTVNSTNDACIERTCKNYGSNVTDFTDTNCSDWLFKCRSNDDHTACISSRTCSNHGTAVTVFSHNNCNAWWDECTVSGTSCTQKTCYNHSITVFNHTNCNDWYYLCTVSADELSCQPKTCANAKLVSYTANTCYQWLNTCTVNSDNTGCKSKRTCDLTDLTTFNYANCVNWFNECTYTTSGQCNDKTCTNHSSYVNVKSHVNCEAWLQRCTYVSGSQCSDKTCYNYNDFVNQQDYANCNNWLEMCTSNGKTCEPKTCTNHGSNVTVFNHSNCSSWLSYCQVNISGTACENTRGCSPSLQTYTHITCENYNYLCTNNGSGACKLKSCTDTQLATYTHEFCQAYLSDCTVKSQFNGCEQKSCYNHSIQVSQLSHTNCQNWLFNCTYTGISRTCIPKSCTNHGSNVTVFNNVNCQTWWSACIANSSGTACINIRTCSNASLTTYNHQYCENWLSSCTYLNTTSCQDKTCALASTNNNLIAFDPISCEFWMNTCTSNVAQSACINKTCYNHGDQVTTFTNANCSAWLSYCVANSTNSGCIENKTCSNAVVSSYNNTNCNAWLSTCTVNSTFDGCIDKTCYNYGQSISSFTHTNCNNWLSSCTNLSNTGCQDKTCSNITPATYTSVSCSTWLSYCTGNDTQTACVSTKTCTNYGTNIKILNHTNCNNWLSSCTINSAGTSCEDKSCSNASPTLLSFGPYNDSTCNTWLSTCTVNSTFNGCITRTCSNIPSYITKNTSNCQSWSSLCTYNSSTQLCENRTCTNHGVFTLNASNCSSWLSTCSFYSNSSDCETIRTCQNFVGSVSHNNCEAWLSTCTRKTDNTGCTYKLCEMYTTVIGTPYSQSNCETYLSSCKYDSSNGICVEKTCTNFSDTVNQANCEAWSSRCTINTSYNGCTFKTSSNAITSLIYTESNCKKWSEAWSLKSTNDQCITNCYNNGLHFSVFNHANCEAWDPQCTVNSNNTNCAPKTCANFTGTINFSNCQSWLSTCTAMYDNSKCIDKTCNNHYQNINVCVSNSRCNAYKSDCFYQSCYSCRIRTCYDYADTTQANCESRYSHCLLGQQGCITHRTCSNYGSNVTTFTHINCENWLSSCTVNDTNTGCTEKTCYNSSISTELKNAYTSPSQITDVQCVSWNYLCTNNGTTGCKHRQCSDSGAWSSCASYLNSCKPVYYFSYCDYKTCGSSTSVSSVSQCQSWVPHCTRSQSQRACHSQRTCSDYGNNIKIFNHVNCEQWNPLCTVNGTNNGCIYKTCFNHGMTSTNTTKCGQWLTICKANASSNGCELKTCTNYGSAITGSYSAYCPYWLGNQCTYNPVTNAACIPQRTCLQSYNGYNIRYDQYYCLDWLTTCTPNASQTGCIDKTCTNHGSEVTTFTHINCYNWYDICTNDGSTACKYKTCQNHGSNVSSLTHSNCQSWLTSCTFQTGESTCNYKTCTNYQSMGLSSTNCYNWNNQCTYITYDCEYKTCDNYSGSITESLCRDWLPYCTPNYTATKCISTRNCSNYGNQIAEFNLQTCQNWLPYCTVNSTNDGCMDKTCDNYGSQLSTFTKITCSGWLPYCINNSTTKCEMKHCTNYPTGFTVNSSNCSNWFSYCKLAPTGTNCEYKTCKNHGLSTFNHTNCSNWLHYCTVSDDGTSCVTNRTCTNHGSSVTVFNHSNCQFWLSTCTVNSGLTACEQKTCTNHGSFVTTFNHNNCQNWNFDCTVNTGSTACTVKTCANATGISFNHTNCQNWLSICTVNSSYNACINKTCSNTTGISTWSHNNCEKWLPQCQLNKPTTCTTLQSNCSNAGVSYNQCVIDSGNYECAWYNGTCLRRTCSNYTGTTFTHTDCENWLETCTVESGASPNNCVNKPTNCTDIGVTQDQCVTNISLVNCVWLSGCENRTCANYTGVTFTHTDCETWLSTCTVDALNVHVGCVIKPQKCSMISNQDQCIKSLDNTICFWTGTQCKDRVCEDATQNTTFDDDTECNTFLSTCTVARIGECITKATNCSDYLQESHCFKNNSQGICFWNVDINKCADIKCSNAPTSYTTHTQCNEFLSTCTAKQGGGCMILNGCLNYSAEVSCVIGSNGDVCAWNGGRCYVKSCYTAAYDSTRDTHAECQDYQSDCTVIDSGIGGCIPLQDCATYISERQCVINNMYLPCGWDGIRCMNKSCQTAPKSYTQHEECQSYLNECTTVAIGNGCQFKNTYCEQYQTEKQCIITISNQSCYWNPKTNSCEVRSCQNAPDTAINAQLCEQHYPFCYTDYIYCRLQKCTDLMYKTNDECKKYNSNCTSDGYSCIDRKLCSDARMQEACNTDIQGNECQWIFQYSYCINKSCSTSPEYNVTERDCQEYYPKGNCTTRLGGGCISKSTCENAQLQAACTTSADNKLCIWDQQRCRQQVCDDIVGTSEKECALYDCAFQNSLIFGIKCTTKKKCSEFPVEDICTKGIDGICKWFNNSCHLFTGCNTISSQYDQICKSLSKNCTTDGNKCVGLSKCADYQIQQACVVGLDGDCIWRESQAICKRFFSCYDLPYLNHQECYQTSSKCTTDTKNGCIPLLLCSSYKLQEQCRISSNGKVIKQNSNQQYIIQTGNCIWDTNYNECRDQQCEELDGETHEVCSAQLYGCTSDSIKCLTIKACEDYENEQTCLYAQSNNGKCVFQDQKCKTISCNDIPYGYTHETCLKQMPNCISDGHFCVAIDVCANYENRFSCNYGGLDGICAWDGQQCIRVLECSDCDQDKLICQQFQEKCKWIENPQITSETSCVPLECEDLLENECHNIYNMDETTLKLCTFKDGKCIETDPEIYNIQSCRINTSNTFYWNTTTSKCTQCSNSINIEDDIKTNHGTILMIILIIILF</sequence>
<gene>
    <name evidence="4" type="ORF">PPRIM_AZ9-3.1.T0690159</name>
</gene>
<accession>A0A8S1N1A4</accession>
<feature type="domain" description="PSI" evidence="3">
    <location>
        <begin position="3575"/>
        <end position="3635"/>
    </location>
</feature>
<feature type="domain" description="PSI" evidence="3">
    <location>
        <begin position="2819"/>
        <end position="2872"/>
    </location>
</feature>
<evidence type="ECO:0000313" key="4">
    <source>
        <dbReference type="EMBL" id="CAD8083193.1"/>
    </source>
</evidence>
<name>A0A8S1N1A4_PARPR</name>
<feature type="domain" description="PSI" evidence="3">
    <location>
        <begin position="3386"/>
        <end position="3429"/>
    </location>
</feature>
<dbReference type="SMART" id="SM00423">
    <property type="entry name" value="PSI"/>
    <property type="match status" value="7"/>
</dbReference>
<dbReference type="SMART" id="SM00639">
    <property type="entry name" value="PSA"/>
    <property type="match status" value="41"/>
</dbReference>